<gene>
    <name evidence="11" type="primary">bepG_1</name>
    <name evidence="10" type="ORF">BV133_355</name>
    <name evidence="11" type="ORF">BVIRIDIS_04090</name>
</gene>
<dbReference type="Gene3D" id="3.30.70.1440">
    <property type="entry name" value="Multidrug efflux transporter AcrB pore domain"/>
    <property type="match status" value="1"/>
</dbReference>
<protein>
    <recommendedName>
        <fullName evidence="9">Efflux pump membrane transporter</fullName>
    </recommendedName>
</protein>
<sequence length="1053" mass="111526">MISSVFIRRPRLAIVIAVVILVAGLIALRSLPVAQYPDIVPPQVQVSASYPGASAADVEASVAQVIEGQVNGVDHMIDMRSTSGADGSYTLTVSFEVGTDPDIATVNVMNRVNQANSQLPQDVQRNGVTVKKQSSAMLQVIAIHSPAGTHDELFLTNFAVINLVDRLARVPGVGQANLFGAKEYAMRVWFDLDRMNSLDLAPQDVANALKSQNIQAALGRVGAAPVRPGTEFQFNISTRGRLVSPEEFGDVVVRATSDGAIVRIKDIATVELGAKSSDASIRYNGKPATGIAIYQSPGANAISVASGVQSAMKEMATRFPADVAYDVMYDTTVFVEKTIESVQETLLEAFVLVAIVVFVFLGKLRATLIPIAAVPVALIGTFAVMLAIGFTANTVSLLALVLAIGIVVDDAIVVVENVERVMEEEPNLSPAEATEKAMGQITGPILAITLVLLSVFVPTAFIPGITGQLYQQFAVSVSVSMLISATIALTLSPALCALLLRPGRPSSGVMKLLQRGIDGARDGYTAVVRRLVRVAAVSVVLVACFAGGAVFLTGVVPSGFLPEEDQGAFMGEIQLPDAASVTRTEAVVKEVEGILAGKPWVQNLFFVNGYSLLDGLALPNRALVVVALKPFDQRKDPSMSVFSALKELRTAFQSIAAANVFVFNLPPIQGLGTGSGFEYQLQALSGAEPAELAGVARGMMLAAAEDKRLTNVFTTYSALTPQITLNIDRDRAQALGIEISELFSTLQTTFGGQYVNDFNLFGRTWQVQAQAEADDRLSMDDVLRVRIRTNAGDLVPVRAFAEAVQSTAPATIIRYNNVRSVTLQGEAAAGHSTGEALAAMEQLSAKTLPSGYGFEWTGTALQEKIAGGQTGFVLALAVLFAYLFLVGLYESWTIPVAVLVSVAVGLCGAMTGLYLSGLDNNLFAQIGIVVLIALAAKNAILIVEFAMERRREGAEIMDAAVEGAKLRFRAVMMTSFAFILGLVPLVFASGAGANTQRAVGTAVFSGMLAASCLGIFVIPGLYVVFQRGREWAHRLIGGRGKNKHATIPPAPVE</sequence>
<evidence type="ECO:0000313" key="11">
    <source>
        <dbReference type="EMBL" id="CUU41418.1"/>
    </source>
</evidence>
<dbReference type="EMBL" id="AP014854">
    <property type="protein sequence ID" value="BAR97948.1"/>
    <property type="molecule type" value="Genomic_DNA"/>
</dbReference>
<dbReference type="Proteomes" id="UP000065734">
    <property type="component" value="Chromosome I"/>
</dbReference>
<dbReference type="SUPFAM" id="SSF82866">
    <property type="entry name" value="Multidrug efflux transporter AcrB transmembrane domain"/>
    <property type="match status" value="2"/>
</dbReference>
<keyword evidence="6 9" id="KW-0812">Transmembrane</keyword>
<comment type="similarity">
    <text evidence="2 9">Belongs to the resistance-nodulation-cell division (RND) (TC 2.A.6) family.</text>
</comment>
<accession>A0A0H5BNM9</accession>
<name>A0A0H5BNM9_BLAVI</name>
<reference evidence="11" key="2">
    <citation type="submission" date="2015-11" db="EMBL/GenBank/DDBJ databases">
        <authorList>
            <person name="Zhang Y."/>
            <person name="Guo Z."/>
        </authorList>
    </citation>
    <scope>NUCLEOTIDE SEQUENCE</scope>
    <source>
        <strain evidence="11">1</strain>
    </source>
</reference>
<feature type="transmembrane region" description="Helical" evidence="9">
    <location>
        <begin position="477"/>
        <end position="500"/>
    </location>
</feature>
<feature type="transmembrane region" description="Helical" evidence="9">
    <location>
        <begin position="368"/>
        <end position="390"/>
    </location>
</feature>
<evidence type="ECO:0000256" key="9">
    <source>
        <dbReference type="RuleBase" id="RU364070"/>
    </source>
</evidence>
<evidence type="ECO:0000256" key="4">
    <source>
        <dbReference type="ARBA" id="ARBA00022475"/>
    </source>
</evidence>
<dbReference type="FunFam" id="1.20.1640.10:FF:000001">
    <property type="entry name" value="Efflux pump membrane transporter"/>
    <property type="match status" value="1"/>
</dbReference>
<feature type="transmembrane region" description="Helical" evidence="9">
    <location>
        <begin position="396"/>
        <end position="415"/>
    </location>
</feature>
<dbReference type="Gene3D" id="1.20.1640.10">
    <property type="entry name" value="Multidrug efflux transporter AcrB transmembrane domain"/>
    <property type="match status" value="2"/>
</dbReference>
<dbReference type="PANTHER" id="PTHR32063:SF76">
    <property type="entry name" value="EFFLUX PUMP MEMBRANE TRANSPORTER"/>
    <property type="match status" value="1"/>
</dbReference>
<comment type="subcellular location">
    <subcellularLocation>
        <location evidence="1 9">Cell inner membrane</location>
        <topology evidence="1 9">Multi-pass membrane protein</topology>
    </subcellularLocation>
</comment>
<evidence type="ECO:0000256" key="3">
    <source>
        <dbReference type="ARBA" id="ARBA00022448"/>
    </source>
</evidence>
<dbReference type="PATRIC" id="fig|1079.6.peg.1000"/>
<dbReference type="NCBIfam" id="TIGR00915">
    <property type="entry name" value="2A0602"/>
    <property type="match status" value="1"/>
</dbReference>
<dbReference type="InterPro" id="IPR001036">
    <property type="entry name" value="Acrflvin-R"/>
</dbReference>
<dbReference type="GO" id="GO:0005886">
    <property type="term" value="C:plasma membrane"/>
    <property type="evidence" value="ECO:0007669"/>
    <property type="project" value="UniProtKB-SubCell"/>
</dbReference>
<dbReference type="PRINTS" id="PR00702">
    <property type="entry name" value="ACRIFLAVINRP"/>
</dbReference>
<dbReference type="AlphaFoldDB" id="A0A0H5BNM9"/>
<evidence type="ECO:0000313" key="10">
    <source>
        <dbReference type="EMBL" id="BAR97948.1"/>
    </source>
</evidence>
<dbReference type="RefSeq" id="WP_082416706.1">
    <property type="nucleotide sequence ID" value="NZ_AP014854.2"/>
</dbReference>
<dbReference type="STRING" id="1079.BVIR_966"/>
<dbReference type="GO" id="GO:0042910">
    <property type="term" value="F:xenobiotic transmembrane transporter activity"/>
    <property type="evidence" value="ECO:0007669"/>
    <property type="project" value="TreeGrafter"/>
</dbReference>
<dbReference type="OrthoDB" id="8308837at2"/>
<feature type="transmembrane region" description="Helical" evidence="9">
    <location>
        <begin position="896"/>
        <end position="916"/>
    </location>
</feature>
<dbReference type="FunFam" id="3.30.70.1430:FF:000001">
    <property type="entry name" value="Efflux pump membrane transporter"/>
    <property type="match status" value="1"/>
</dbReference>
<dbReference type="SUPFAM" id="SSF82693">
    <property type="entry name" value="Multidrug efflux transporter AcrB pore domain, PN1, PN2, PC1 and PC2 subdomains"/>
    <property type="match status" value="3"/>
</dbReference>
<evidence type="ECO:0000256" key="1">
    <source>
        <dbReference type="ARBA" id="ARBA00004429"/>
    </source>
</evidence>
<evidence type="ECO:0000256" key="7">
    <source>
        <dbReference type="ARBA" id="ARBA00022989"/>
    </source>
</evidence>
<feature type="transmembrane region" description="Helical" evidence="9">
    <location>
        <begin position="871"/>
        <end position="889"/>
    </location>
</feature>
<feature type="transmembrane region" description="Helical" evidence="9">
    <location>
        <begin position="345"/>
        <end position="361"/>
    </location>
</feature>
<keyword evidence="12" id="KW-1185">Reference proteome</keyword>
<evidence type="ECO:0000256" key="5">
    <source>
        <dbReference type="ARBA" id="ARBA00022519"/>
    </source>
</evidence>
<dbReference type="NCBIfam" id="NF000282">
    <property type="entry name" value="RND_permease_1"/>
    <property type="match status" value="1"/>
</dbReference>
<reference evidence="10" key="1">
    <citation type="journal article" date="2015" name="Genome Announc.">
        <title>Complete Genome Sequence of the Bacteriochlorophyll b-Producing Photosynthetic Bacterium Blastochloris viridis.</title>
        <authorList>
            <person name="Tsukatani Y."/>
            <person name="Hirose Y."/>
            <person name="Harada J."/>
            <person name="Misawa N."/>
            <person name="Mori K."/>
            <person name="Inoue K."/>
            <person name="Tamiaki H."/>
        </authorList>
    </citation>
    <scope>NUCLEOTIDE SEQUENCE [LARGE SCALE GENOMIC DNA]</scope>
    <source>
        <strain evidence="10">DSM 133</strain>
    </source>
</reference>
<evidence type="ECO:0000256" key="6">
    <source>
        <dbReference type="ARBA" id="ARBA00022692"/>
    </source>
</evidence>
<reference evidence="12" key="3">
    <citation type="journal article" date="2016" name="Genome Announc.">
        <title>Revised genome sequence of the purple photosynthetic bacterium Blastochloris viridis.</title>
        <authorList>
            <person name="Liu L.N."/>
            <person name="Faulkner M."/>
            <person name="Liu X."/>
            <person name="Huang F."/>
            <person name="Darby A.C."/>
            <person name="Hall N."/>
        </authorList>
    </citation>
    <scope>NUCLEOTIDE SEQUENCE [LARGE SCALE GENOMIC DNA]</scope>
    <source>
        <strain evidence="12">ATCC 19567 / DSM 133 / F</strain>
    </source>
</reference>
<dbReference type="Gene3D" id="3.30.70.1320">
    <property type="entry name" value="Multidrug efflux transporter AcrB pore domain like"/>
    <property type="match status" value="1"/>
</dbReference>
<evidence type="ECO:0000313" key="12">
    <source>
        <dbReference type="Proteomes" id="UP000065734"/>
    </source>
</evidence>
<feature type="transmembrane region" description="Helical" evidence="9">
    <location>
        <begin position="445"/>
        <end position="465"/>
    </location>
</feature>
<dbReference type="GO" id="GO:0015562">
    <property type="term" value="F:efflux transmembrane transporter activity"/>
    <property type="evidence" value="ECO:0007669"/>
    <property type="project" value="InterPro"/>
</dbReference>
<dbReference type="Pfam" id="PF00873">
    <property type="entry name" value="ACR_tran"/>
    <property type="match status" value="1"/>
</dbReference>
<feature type="transmembrane region" description="Helical" evidence="9">
    <location>
        <begin position="968"/>
        <end position="990"/>
    </location>
</feature>
<keyword evidence="7 9" id="KW-1133">Transmembrane helix</keyword>
<dbReference type="EMBL" id="LN907867">
    <property type="protein sequence ID" value="CUU41418.1"/>
    <property type="molecule type" value="Genomic_DNA"/>
</dbReference>
<evidence type="ECO:0000256" key="8">
    <source>
        <dbReference type="ARBA" id="ARBA00023136"/>
    </source>
</evidence>
<dbReference type="KEGG" id="bvr:BVIR_966"/>
<dbReference type="InterPro" id="IPR027463">
    <property type="entry name" value="AcrB_DN_DC_subdom"/>
</dbReference>
<keyword evidence="4" id="KW-1003">Cell membrane</keyword>
<dbReference type="GO" id="GO:0009636">
    <property type="term" value="P:response to toxic substance"/>
    <property type="evidence" value="ECO:0007669"/>
    <property type="project" value="UniProtKB-ARBA"/>
</dbReference>
<dbReference type="PANTHER" id="PTHR32063">
    <property type="match status" value="1"/>
</dbReference>
<dbReference type="Gene3D" id="3.30.2090.10">
    <property type="entry name" value="Multidrug efflux transporter AcrB TolC docking domain, DN and DC subdomains"/>
    <property type="match status" value="2"/>
</dbReference>
<keyword evidence="8 9" id="KW-0472">Membrane</keyword>
<proteinExistence type="inferred from homology"/>
<feature type="transmembrane region" description="Helical" evidence="9">
    <location>
        <begin position="531"/>
        <end position="552"/>
    </location>
</feature>
<dbReference type="SUPFAM" id="SSF82714">
    <property type="entry name" value="Multidrug efflux transporter AcrB TolC docking domain, DN and DC subdomains"/>
    <property type="match status" value="2"/>
</dbReference>
<feature type="transmembrane region" description="Helical" evidence="9">
    <location>
        <begin position="12"/>
        <end position="31"/>
    </location>
</feature>
<dbReference type="Gene3D" id="3.30.70.1430">
    <property type="entry name" value="Multidrug efflux transporter AcrB pore domain"/>
    <property type="match status" value="2"/>
</dbReference>
<dbReference type="InterPro" id="IPR004764">
    <property type="entry name" value="MdtF-like"/>
</dbReference>
<feature type="transmembrane region" description="Helical" evidence="9">
    <location>
        <begin position="1002"/>
        <end position="1025"/>
    </location>
</feature>
<feature type="transmembrane region" description="Helical" evidence="9">
    <location>
        <begin position="922"/>
        <end position="947"/>
    </location>
</feature>
<keyword evidence="3 9" id="KW-0813">Transport</keyword>
<evidence type="ECO:0000256" key="2">
    <source>
        <dbReference type="ARBA" id="ARBA00010942"/>
    </source>
</evidence>
<keyword evidence="5 9" id="KW-0997">Cell inner membrane</keyword>
<organism evidence="11 12">
    <name type="scientific">Blastochloris viridis</name>
    <name type="common">Rhodopseudomonas viridis</name>
    <dbReference type="NCBI Taxonomy" id="1079"/>
    <lineage>
        <taxon>Bacteria</taxon>
        <taxon>Pseudomonadati</taxon>
        <taxon>Pseudomonadota</taxon>
        <taxon>Alphaproteobacteria</taxon>
        <taxon>Hyphomicrobiales</taxon>
        <taxon>Blastochloridaceae</taxon>
        <taxon>Blastochloris</taxon>
    </lineage>
</organism>